<organism evidence="1 2">
    <name type="scientific">Wansuia hejianensis</name>
    <dbReference type="NCBI Taxonomy" id="2763667"/>
    <lineage>
        <taxon>Bacteria</taxon>
        <taxon>Bacillati</taxon>
        <taxon>Bacillota</taxon>
        <taxon>Clostridia</taxon>
        <taxon>Lachnospirales</taxon>
        <taxon>Lachnospiraceae</taxon>
        <taxon>Wansuia</taxon>
    </lineage>
</organism>
<reference evidence="1 2" key="1">
    <citation type="submission" date="2020-08" db="EMBL/GenBank/DDBJ databases">
        <authorList>
            <person name="Liu C."/>
            <person name="Sun Q."/>
        </authorList>
    </citation>
    <scope>NUCLEOTIDE SEQUENCE [LARGE SCALE GENOMIC DNA]</scope>
    <source>
        <strain evidence="1 2">NSJ-29</strain>
    </source>
</reference>
<dbReference type="EMBL" id="CP060635">
    <property type="protein sequence ID" value="QNM10059.1"/>
    <property type="molecule type" value="Genomic_DNA"/>
</dbReference>
<dbReference type="Gene3D" id="3.40.50.1110">
    <property type="entry name" value="SGNH hydrolase"/>
    <property type="match status" value="1"/>
</dbReference>
<protein>
    <submittedName>
        <fullName evidence="1">Uncharacterized protein</fullName>
    </submittedName>
</protein>
<evidence type="ECO:0000313" key="1">
    <source>
        <dbReference type="EMBL" id="QNM10059.1"/>
    </source>
</evidence>
<dbReference type="KEGG" id="whj:H9Q79_07245"/>
<dbReference type="InterPro" id="IPR036514">
    <property type="entry name" value="SGNH_hydro_sf"/>
</dbReference>
<evidence type="ECO:0000313" key="2">
    <source>
        <dbReference type="Proteomes" id="UP000515860"/>
    </source>
</evidence>
<dbReference type="RefSeq" id="WP_118647793.1">
    <property type="nucleotide sequence ID" value="NZ_CP060635.1"/>
</dbReference>
<dbReference type="AlphaFoldDB" id="A0A7G9GGX7"/>
<name>A0A7G9GGX7_9FIRM</name>
<sequence length="68" mass="7904">MEQESFVIRRLAALYKAEFVPLQDVLDRAAEQYGIREMTVDGIHLTGRGDRILAEQWYRSFTDQAVKT</sequence>
<dbReference type="SUPFAM" id="SSF52266">
    <property type="entry name" value="SGNH hydrolase"/>
    <property type="match status" value="1"/>
</dbReference>
<accession>A0A7G9GGX7</accession>
<gene>
    <name evidence="1" type="ORF">H9Q79_07245</name>
</gene>
<proteinExistence type="predicted"/>
<keyword evidence="2" id="KW-1185">Reference proteome</keyword>
<dbReference type="Proteomes" id="UP000515860">
    <property type="component" value="Chromosome"/>
</dbReference>